<dbReference type="OrthoDB" id="712355at2"/>
<reference evidence="1 2" key="1">
    <citation type="submission" date="2018-04" db="EMBL/GenBank/DDBJ databases">
        <title>Sphingobacterium sp. M46 Genome.</title>
        <authorList>
            <person name="Cheng J."/>
            <person name="Li Y."/>
        </authorList>
    </citation>
    <scope>NUCLEOTIDE SEQUENCE [LARGE SCALE GENOMIC DNA]</scope>
    <source>
        <strain evidence="1 2">M46</strain>
    </source>
</reference>
<proteinExistence type="predicted"/>
<dbReference type="RefSeq" id="WP_108632577.1">
    <property type="nucleotide sequence ID" value="NZ_QCXX01000001.1"/>
</dbReference>
<dbReference type="EMBL" id="QCXX01000001">
    <property type="protein sequence ID" value="PUV26288.1"/>
    <property type="molecule type" value="Genomic_DNA"/>
</dbReference>
<evidence type="ECO:0000313" key="1">
    <source>
        <dbReference type="EMBL" id="PUV26288.1"/>
    </source>
</evidence>
<keyword evidence="2" id="KW-1185">Reference proteome</keyword>
<gene>
    <name evidence="1" type="ORF">DCO56_04875</name>
</gene>
<name>A0A363P021_9SPHI</name>
<comment type="caution">
    <text evidence="1">The sequence shown here is derived from an EMBL/GenBank/DDBJ whole genome shotgun (WGS) entry which is preliminary data.</text>
</comment>
<dbReference type="Proteomes" id="UP000250831">
    <property type="component" value="Unassembled WGS sequence"/>
</dbReference>
<sequence>MAWFSLNPGGNPTVPNDYTIQGSQPSCAGTDHICAVQATPDSNNKPQLTDALKNEMIIALDNRSASTNVSLKDS</sequence>
<evidence type="ECO:0000313" key="2">
    <source>
        <dbReference type="Proteomes" id="UP000250831"/>
    </source>
</evidence>
<organism evidence="1 2">
    <name type="scientific">Sphingobacterium athyrii</name>
    <dbReference type="NCBI Taxonomy" id="2152717"/>
    <lineage>
        <taxon>Bacteria</taxon>
        <taxon>Pseudomonadati</taxon>
        <taxon>Bacteroidota</taxon>
        <taxon>Sphingobacteriia</taxon>
        <taxon>Sphingobacteriales</taxon>
        <taxon>Sphingobacteriaceae</taxon>
        <taxon>Sphingobacterium</taxon>
    </lineage>
</organism>
<dbReference type="AlphaFoldDB" id="A0A363P021"/>
<protein>
    <submittedName>
        <fullName evidence="1">Uncharacterized protein</fullName>
    </submittedName>
</protein>
<accession>A0A363P021</accession>